<dbReference type="InterPro" id="IPR004582">
    <property type="entry name" value="Checkpoint_prot_Rad17_Rad24"/>
</dbReference>
<dbReference type="GO" id="GO:0005524">
    <property type="term" value="F:ATP binding"/>
    <property type="evidence" value="ECO:0007669"/>
    <property type="project" value="UniProtKB-KW"/>
</dbReference>
<dbReference type="Pfam" id="PF03215">
    <property type="entry name" value="Rad17"/>
    <property type="match status" value="1"/>
</dbReference>
<dbReference type="eggNOG" id="KOG1970">
    <property type="taxonomic scope" value="Eukaryota"/>
</dbReference>
<evidence type="ECO:0000259" key="9">
    <source>
        <dbReference type="SMART" id="SM00382"/>
    </source>
</evidence>
<organism evidence="10 11">
    <name type="scientific">Allomyces macrogynus (strain ATCC 38327)</name>
    <name type="common">Allomyces javanicus var. macrogynus</name>
    <dbReference type="NCBI Taxonomy" id="578462"/>
    <lineage>
        <taxon>Eukaryota</taxon>
        <taxon>Fungi</taxon>
        <taxon>Fungi incertae sedis</taxon>
        <taxon>Blastocladiomycota</taxon>
        <taxon>Blastocladiomycetes</taxon>
        <taxon>Blastocladiales</taxon>
        <taxon>Blastocladiaceae</taxon>
        <taxon>Allomyces</taxon>
    </lineage>
</organism>
<evidence type="ECO:0000256" key="4">
    <source>
        <dbReference type="ARBA" id="ARBA00022763"/>
    </source>
</evidence>
<keyword evidence="7" id="KW-0131">Cell cycle</keyword>
<gene>
    <name evidence="10" type="ORF">AMAG_03076</name>
</gene>
<keyword evidence="4" id="KW-0227">DNA damage</keyword>
<protein>
    <recommendedName>
        <fullName evidence="9">AAA+ ATPase domain-containing protein</fullName>
    </recommendedName>
</protein>
<dbReference type="STRING" id="578462.A0A0L0S4B1"/>
<comment type="subcellular location">
    <subcellularLocation>
        <location evidence="1">Nucleus</location>
    </subcellularLocation>
</comment>
<dbReference type="OrthoDB" id="10265971at2759"/>
<dbReference type="GO" id="GO:0006281">
    <property type="term" value="P:DNA repair"/>
    <property type="evidence" value="ECO:0007669"/>
    <property type="project" value="InterPro"/>
</dbReference>
<keyword evidence="3" id="KW-0547">Nucleotide-binding</keyword>
<evidence type="ECO:0000256" key="5">
    <source>
        <dbReference type="ARBA" id="ARBA00022840"/>
    </source>
</evidence>
<evidence type="ECO:0000256" key="1">
    <source>
        <dbReference type="ARBA" id="ARBA00004123"/>
    </source>
</evidence>
<keyword evidence="11" id="KW-1185">Reference proteome</keyword>
<feature type="region of interest" description="Disordered" evidence="8">
    <location>
        <begin position="356"/>
        <end position="399"/>
    </location>
</feature>
<accession>A0A0L0S4B1</accession>
<dbReference type="PANTHER" id="PTHR12172">
    <property type="entry name" value="CELL CYCLE CHECKPOINT PROTEIN RAD17"/>
    <property type="match status" value="1"/>
</dbReference>
<dbReference type="SUPFAM" id="SSF52540">
    <property type="entry name" value="P-loop containing nucleoside triphosphate hydrolases"/>
    <property type="match status" value="1"/>
</dbReference>
<dbReference type="EMBL" id="GG745331">
    <property type="protein sequence ID" value="KNE57357.1"/>
    <property type="molecule type" value="Genomic_DNA"/>
</dbReference>
<dbReference type="Proteomes" id="UP000054350">
    <property type="component" value="Unassembled WGS sequence"/>
</dbReference>
<feature type="domain" description="AAA+ ATPase" evidence="9">
    <location>
        <begin position="6"/>
        <end position="134"/>
    </location>
</feature>
<dbReference type="GO" id="GO:0033314">
    <property type="term" value="P:mitotic DNA replication checkpoint signaling"/>
    <property type="evidence" value="ECO:0007669"/>
    <property type="project" value="TreeGrafter"/>
</dbReference>
<dbReference type="GO" id="GO:0003682">
    <property type="term" value="F:chromatin binding"/>
    <property type="evidence" value="ECO:0007669"/>
    <property type="project" value="TreeGrafter"/>
</dbReference>
<evidence type="ECO:0000256" key="7">
    <source>
        <dbReference type="ARBA" id="ARBA00023306"/>
    </source>
</evidence>
<reference evidence="11" key="2">
    <citation type="submission" date="2009-11" db="EMBL/GenBank/DDBJ databases">
        <title>The Genome Sequence of Allomyces macrogynus strain ATCC 38327.</title>
        <authorList>
            <consortium name="The Broad Institute Genome Sequencing Platform"/>
            <person name="Russ C."/>
            <person name="Cuomo C."/>
            <person name="Shea T."/>
            <person name="Young S.K."/>
            <person name="Zeng Q."/>
            <person name="Koehrsen M."/>
            <person name="Haas B."/>
            <person name="Borodovsky M."/>
            <person name="Guigo R."/>
            <person name="Alvarado L."/>
            <person name="Berlin A."/>
            <person name="Borenstein D."/>
            <person name="Chen Z."/>
            <person name="Engels R."/>
            <person name="Freedman E."/>
            <person name="Gellesch M."/>
            <person name="Goldberg J."/>
            <person name="Griggs A."/>
            <person name="Gujja S."/>
            <person name="Heiman D."/>
            <person name="Hepburn T."/>
            <person name="Howarth C."/>
            <person name="Jen D."/>
            <person name="Larson L."/>
            <person name="Lewis B."/>
            <person name="Mehta T."/>
            <person name="Park D."/>
            <person name="Pearson M."/>
            <person name="Roberts A."/>
            <person name="Saif S."/>
            <person name="Shenoy N."/>
            <person name="Sisk P."/>
            <person name="Stolte C."/>
            <person name="Sykes S."/>
            <person name="Walk T."/>
            <person name="White J."/>
            <person name="Yandava C."/>
            <person name="Burger G."/>
            <person name="Gray M.W."/>
            <person name="Holland P.W.H."/>
            <person name="King N."/>
            <person name="Lang F.B.F."/>
            <person name="Roger A.J."/>
            <person name="Ruiz-Trillo I."/>
            <person name="Lander E."/>
            <person name="Nusbaum C."/>
        </authorList>
    </citation>
    <scope>NUCLEOTIDE SEQUENCE [LARGE SCALE GENOMIC DNA]</scope>
    <source>
        <strain evidence="11">ATCC 38327</strain>
    </source>
</reference>
<comment type="similarity">
    <text evidence="2">Belongs to the rad17/RAD24 family.</text>
</comment>
<dbReference type="InterPro" id="IPR027417">
    <property type="entry name" value="P-loop_NTPase"/>
</dbReference>
<dbReference type="PANTHER" id="PTHR12172:SF0">
    <property type="entry name" value="CELL CYCLE CHECKPOINT PROTEIN RAD17"/>
    <property type="match status" value="1"/>
</dbReference>
<dbReference type="GO" id="GO:0003689">
    <property type="term" value="F:DNA clamp loader activity"/>
    <property type="evidence" value="ECO:0007669"/>
    <property type="project" value="TreeGrafter"/>
</dbReference>
<dbReference type="AlphaFoldDB" id="A0A0L0S4B1"/>
<evidence type="ECO:0000256" key="2">
    <source>
        <dbReference type="ARBA" id="ARBA00006168"/>
    </source>
</evidence>
<sequence>MVDGRRSPLLVIKGPTGSGKTTTLAALASDLGVTIREWINPVHYADARVSPYHDLASFLFKDAKYAPPTELLLLKDLPIFTKSTLATFHARLAHLLKSPAHRRPARLVLIVTEFNLPHDLTRRGSEYYDVPDLRDLVPDSLTPWVDVISFNPVAPTLVTKALRRVCDTHRLPTRDIKSVVETANGDLRHALNCLQFIHVLRPSRAEADTLAEQHHKEFSKSLFSSLGRVLYDKRDLLPHAVTPSSTPPASTVTLPPHLAHWARAPLEVDCAVVLDHLTVAPETYALFVHANVDQFITGLGARVWVADVFAATDVMGTMPVRELVRMYAVTLAHGVHDQVLDMSWADLVDDDADDCDWTRDEDAAGAGTPPSSLAPSTVLVEPTAPASSSSQSSSSAKRRLWERASTAEWC</sequence>
<keyword evidence="6" id="KW-0539">Nucleus</keyword>
<reference evidence="10 11" key="1">
    <citation type="submission" date="2009-11" db="EMBL/GenBank/DDBJ databases">
        <title>Annotation of Allomyces macrogynus ATCC 38327.</title>
        <authorList>
            <consortium name="The Broad Institute Genome Sequencing Platform"/>
            <person name="Russ C."/>
            <person name="Cuomo C."/>
            <person name="Burger G."/>
            <person name="Gray M.W."/>
            <person name="Holland P.W.H."/>
            <person name="King N."/>
            <person name="Lang F.B.F."/>
            <person name="Roger A.J."/>
            <person name="Ruiz-Trillo I."/>
            <person name="Young S.K."/>
            <person name="Zeng Q."/>
            <person name="Gargeya S."/>
            <person name="Fitzgerald M."/>
            <person name="Haas B."/>
            <person name="Abouelleil A."/>
            <person name="Alvarado L."/>
            <person name="Arachchi H.M."/>
            <person name="Berlin A."/>
            <person name="Chapman S.B."/>
            <person name="Gearin G."/>
            <person name="Goldberg J."/>
            <person name="Griggs A."/>
            <person name="Gujja S."/>
            <person name="Hansen M."/>
            <person name="Heiman D."/>
            <person name="Howarth C."/>
            <person name="Larimer J."/>
            <person name="Lui A."/>
            <person name="MacDonald P.J.P."/>
            <person name="McCowen C."/>
            <person name="Montmayeur A."/>
            <person name="Murphy C."/>
            <person name="Neiman D."/>
            <person name="Pearson M."/>
            <person name="Priest M."/>
            <person name="Roberts A."/>
            <person name="Saif S."/>
            <person name="Shea T."/>
            <person name="Sisk P."/>
            <person name="Stolte C."/>
            <person name="Sykes S."/>
            <person name="Wortman J."/>
            <person name="Nusbaum C."/>
            <person name="Birren B."/>
        </authorList>
    </citation>
    <scope>NUCLEOTIDE SEQUENCE [LARGE SCALE GENOMIC DNA]</scope>
    <source>
        <strain evidence="10 11">ATCC 38327</strain>
    </source>
</reference>
<proteinExistence type="inferred from homology"/>
<evidence type="ECO:0000256" key="8">
    <source>
        <dbReference type="SAM" id="MobiDB-lite"/>
    </source>
</evidence>
<dbReference type="VEuPathDB" id="FungiDB:AMAG_03076"/>
<evidence type="ECO:0000256" key="3">
    <source>
        <dbReference type="ARBA" id="ARBA00022741"/>
    </source>
</evidence>
<evidence type="ECO:0000256" key="6">
    <source>
        <dbReference type="ARBA" id="ARBA00023242"/>
    </source>
</evidence>
<dbReference type="SMART" id="SM00382">
    <property type="entry name" value="AAA"/>
    <property type="match status" value="1"/>
</dbReference>
<evidence type="ECO:0000313" key="10">
    <source>
        <dbReference type="EMBL" id="KNE57357.1"/>
    </source>
</evidence>
<dbReference type="GO" id="GO:0005634">
    <property type="term" value="C:nucleus"/>
    <property type="evidence" value="ECO:0007669"/>
    <property type="project" value="UniProtKB-SubCell"/>
</dbReference>
<keyword evidence="5" id="KW-0067">ATP-binding</keyword>
<name>A0A0L0S4B1_ALLM3</name>
<dbReference type="InterPro" id="IPR003593">
    <property type="entry name" value="AAA+_ATPase"/>
</dbReference>
<dbReference type="GO" id="GO:0000077">
    <property type="term" value="P:DNA damage checkpoint signaling"/>
    <property type="evidence" value="ECO:0007669"/>
    <property type="project" value="TreeGrafter"/>
</dbReference>
<evidence type="ECO:0000313" key="11">
    <source>
        <dbReference type="Proteomes" id="UP000054350"/>
    </source>
</evidence>